<keyword evidence="7" id="KW-0732">Signal</keyword>
<dbReference type="SUPFAM" id="SSF51556">
    <property type="entry name" value="Metallo-dependent hydrolases"/>
    <property type="match status" value="1"/>
</dbReference>
<keyword evidence="5" id="KW-0964">Secreted</keyword>
<dbReference type="GO" id="GO:0005576">
    <property type="term" value="C:extracellular region"/>
    <property type="evidence" value="ECO:0007669"/>
    <property type="project" value="UniProtKB-SubCell"/>
</dbReference>
<evidence type="ECO:0000256" key="8">
    <source>
        <dbReference type="ARBA" id="ARBA00022801"/>
    </source>
</evidence>
<dbReference type="PANTHER" id="PTHR11409">
    <property type="entry name" value="ADENOSINE DEAMINASE"/>
    <property type="match status" value="1"/>
</dbReference>
<dbReference type="PANTHER" id="PTHR11409:SF39">
    <property type="entry name" value="ADENOSINE DEAMINASE 2"/>
    <property type="match status" value="1"/>
</dbReference>
<gene>
    <name evidence="11" type="ORF">QBC37DRAFT_410317</name>
</gene>
<dbReference type="InterPro" id="IPR032466">
    <property type="entry name" value="Metal_Hydrolase"/>
</dbReference>
<evidence type="ECO:0000256" key="1">
    <source>
        <dbReference type="ARBA" id="ARBA00001947"/>
    </source>
</evidence>
<proteinExistence type="inferred from homology"/>
<protein>
    <recommendedName>
        <fullName evidence="4">adenosine deaminase</fullName>
        <ecNumber evidence="4">3.5.4.4</ecNumber>
    </recommendedName>
</protein>
<comment type="similarity">
    <text evidence="3">Belongs to the metallo-dependent hydrolases superfamily. Adenosine and AMP deaminases family. ADGF subfamily.</text>
</comment>
<evidence type="ECO:0000256" key="9">
    <source>
        <dbReference type="ARBA" id="ARBA00047764"/>
    </source>
</evidence>
<organism evidence="11 12">
    <name type="scientific">Rhypophila decipiens</name>
    <dbReference type="NCBI Taxonomy" id="261697"/>
    <lineage>
        <taxon>Eukaryota</taxon>
        <taxon>Fungi</taxon>
        <taxon>Dikarya</taxon>
        <taxon>Ascomycota</taxon>
        <taxon>Pezizomycotina</taxon>
        <taxon>Sordariomycetes</taxon>
        <taxon>Sordariomycetidae</taxon>
        <taxon>Sordariales</taxon>
        <taxon>Naviculisporaceae</taxon>
        <taxon>Rhypophila</taxon>
    </lineage>
</organism>
<evidence type="ECO:0000313" key="11">
    <source>
        <dbReference type="EMBL" id="KAK4219124.1"/>
    </source>
</evidence>
<feature type="domain" description="Adenosine deaminase" evidence="10">
    <location>
        <begin position="254"/>
        <end position="562"/>
    </location>
</feature>
<keyword evidence="8" id="KW-0378">Hydrolase</keyword>
<evidence type="ECO:0000256" key="7">
    <source>
        <dbReference type="ARBA" id="ARBA00022729"/>
    </source>
</evidence>
<dbReference type="AlphaFoldDB" id="A0AAN6YH02"/>
<dbReference type="EMBL" id="MU858049">
    <property type="protein sequence ID" value="KAK4219124.1"/>
    <property type="molecule type" value="Genomic_DNA"/>
</dbReference>
<evidence type="ECO:0000313" key="12">
    <source>
        <dbReference type="Proteomes" id="UP001301769"/>
    </source>
</evidence>
<dbReference type="FunFam" id="3.20.20.140:FF:000017">
    <property type="entry name" value="Adenosine deaminase 2"/>
    <property type="match status" value="1"/>
</dbReference>
<reference evidence="11" key="1">
    <citation type="journal article" date="2023" name="Mol. Phylogenet. Evol.">
        <title>Genome-scale phylogeny and comparative genomics of the fungal order Sordariales.</title>
        <authorList>
            <person name="Hensen N."/>
            <person name="Bonometti L."/>
            <person name="Westerberg I."/>
            <person name="Brannstrom I.O."/>
            <person name="Guillou S."/>
            <person name="Cros-Aarteil S."/>
            <person name="Calhoun S."/>
            <person name="Haridas S."/>
            <person name="Kuo A."/>
            <person name="Mondo S."/>
            <person name="Pangilinan J."/>
            <person name="Riley R."/>
            <person name="LaButti K."/>
            <person name="Andreopoulos B."/>
            <person name="Lipzen A."/>
            <person name="Chen C."/>
            <person name="Yan M."/>
            <person name="Daum C."/>
            <person name="Ng V."/>
            <person name="Clum A."/>
            <person name="Steindorff A."/>
            <person name="Ohm R.A."/>
            <person name="Martin F."/>
            <person name="Silar P."/>
            <person name="Natvig D.O."/>
            <person name="Lalanne C."/>
            <person name="Gautier V."/>
            <person name="Ament-Velasquez S.L."/>
            <person name="Kruys A."/>
            <person name="Hutchinson M.I."/>
            <person name="Powell A.J."/>
            <person name="Barry K."/>
            <person name="Miller A.N."/>
            <person name="Grigoriev I.V."/>
            <person name="Debuchy R."/>
            <person name="Gladieux P."/>
            <person name="Hiltunen Thoren M."/>
            <person name="Johannesson H."/>
        </authorList>
    </citation>
    <scope>NUCLEOTIDE SEQUENCE</scope>
    <source>
        <strain evidence="11">PSN293</strain>
    </source>
</reference>
<keyword evidence="12" id="KW-1185">Reference proteome</keyword>
<evidence type="ECO:0000256" key="6">
    <source>
        <dbReference type="ARBA" id="ARBA00022723"/>
    </source>
</evidence>
<dbReference type="GO" id="GO:0006154">
    <property type="term" value="P:adenosine catabolic process"/>
    <property type="evidence" value="ECO:0007669"/>
    <property type="project" value="TreeGrafter"/>
</dbReference>
<dbReference type="GO" id="GO:0046872">
    <property type="term" value="F:metal ion binding"/>
    <property type="evidence" value="ECO:0007669"/>
    <property type="project" value="UniProtKB-KW"/>
</dbReference>
<reference evidence="11" key="2">
    <citation type="submission" date="2023-05" db="EMBL/GenBank/DDBJ databases">
        <authorList>
            <consortium name="Lawrence Berkeley National Laboratory"/>
            <person name="Steindorff A."/>
            <person name="Hensen N."/>
            <person name="Bonometti L."/>
            <person name="Westerberg I."/>
            <person name="Brannstrom I.O."/>
            <person name="Guillou S."/>
            <person name="Cros-Aarteil S."/>
            <person name="Calhoun S."/>
            <person name="Haridas S."/>
            <person name="Kuo A."/>
            <person name="Mondo S."/>
            <person name="Pangilinan J."/>
            <person name="Riley R."/>
            <person name="Labutti K."/>
            <person name="Andreopoulos B."/>
            <person name="Lipzen A."/>
            <person name="Chen C."/>
            <person name="Yanf M."/>
            <person name="Daum C."/>
            <person name="Ng V."/>
            <person name="Clum A."/>
            <person name="Ohm R."/>
            <person name="Martin F."/>
            <person name="Silar P."/>
            <person name="Natvig D."/>
            <person name="Lalanne C."/>
            <person name="Gautier V."/>
            <person name="Ament-Velasquez S.L."/>
            <person name="Kruys A."/>
            <person name="Hutchinson M.I."/>
            <person name="Powell A.J."/>
            <person name="Barry K."/>
            <person name="Miller A.N."/>
            <person name="Grigoriev I.V."/>
            <person name="Debuchy R."/>
            <person name="Gladieux P."/>
            <person name="Thoren M.H."/>
            <person name="Johannesson H."/>
        </authorList>
    </citation>
    <scope>NUCLEOTIDE SEQUENCE</scope>
    <source>
        <strain evidence="11">PSN293</strain>
    </source>
</reference>
<keyword evidence="6" id="KW-0479">Metal-binding</keyword>
<comment type="subcellular location">
    <subcellularLocation>
        <location evidence="2">Secreted</location>
    </subcellularLocation>
</comment>
<comment type="cofactor">
    <cofactor evidence="1">
        <name>Zn(2+)</name>
        <dbReference type="ChEBI" id="CHEBI:29105"/>
    </cofactor>
</comment>
<evidence type="ECO:0000256" key="4">
    <source>
        <dbReference type="ARBA" id="ARBA00012784"/>
    </source>
</evidence>
<dbReference type="GO" id="GO:0004000">
    <property type="term" value="F:adenosine deaminase activity"/>
    <property type="evidence" value="ECO:0007669"/>
    <property type="project" value="TreeGrafter"/>
</dbReference>
<comment type="catalytic activity">
    <reaction evidence="9">
        <text>adenosine + H2O + H(+) = inosine + NH4(+)</text>
        <dbReference type="Rhea" id="RHEA:24408"/>
        <dbReference type="ChEBI" id="CHEBI:15377"/>
        <dbReference type="ChEBI" id="CHEBI:15378"/>
        <dbReference type="ChEBI" id="CHEBI:16335"/>
        <dbReference type="ChEBI" id="CHEBI:17596"/>
        <dbReference type="ChEBI" id="CHEBI:28938"/>
        <dbReference type="EC" id="3.5.4.4"/>
    </reaction>
</comment>
<dbReference type="InterPro" id="IPR001365">
    <property type="entry name" value="A_deaminase_dom"/>
</dbReference>
<comment type="caution">
    <text evidence="11">The sequence shown here is derived from an EMBL/GenBank/DDBJ whole genome shotgun (WGS) entry which is preliminary data.</text>
</comment>
<dbReference type="InterPro" id="IPR006330">
    <property type="entry name" value="Ado/ade_deaminase"/>
</dbReference>
<dbReference type="Gene3D" id="3.20.20.140">
    <property type="entry name" value="Metal-dependent hydrolases"/>
    <property type="match status" value="1"/>
</dbReference>
<evidence type="ECO:0000256" key="2">
    <source>
        <dbReference type="ARBA" id="ARBA00004613"/>
    </source>
</evidence>
<accession>A0AAN6YH02</accession>
<evidence type="ECO:0000256" key="5">
    <source>
        <dbReference type="ARBA" id="ARBA00022525"/>
    </source>
</evidence>
<evidence type="ECO:0000256" key="3">
    <source>
        <dbReference type="ARBA" id="ARBA00006083"/>
    </source>
</evidence>
<dbReference type="Proteomes" id="UP001301769">
    <property type="component" value="Unassembled WGS sequence"/>
</dbReference>
<evidence type="ECO:0000259" key="10">
    <source>
        <dbReference type="Pfam" id="PF00962"/>
    </source>
</evidence>
<dbReference type="EC" id="3.5.4.4" evidence="4"/>
<dbReference type="GO" id="GO:0046103">
    <property type="term" value="P:inosine biosynthetic process"/>
    <property type="evidence" value="ECO:0007669"/>
    <property type="project" value="TreeGrafter"/>
</dbReference>
<dbReference type="Pfam" id="PF00962">
    <property type="entry name" value="A_deaminase"/>
    <property type="match status" value="1"/>
</dbReference>
<sequence length="607" mass="69364">MADSNAGDDDGWIDEIISEELPQHHDPVLQQYHKARNNLIAEEKKQRSDHAFRQSLSPIAKRACAIVSNIRQHEQRTVWTSSLEEKIATAPENQNLTFFPGMIFTMAKSTMESTLLWKIVRRMPKGALLHAHLDAMVDFDYLFNLLFEIEGLHLACTSGSVATKEGREEAVIAVKFRNPRPCPPSHLENVSQEEYYASIWNDDSERVYKQGEFIPLNEAADRFPEGGRKGFVQWLKDRCTLSSADGLEQHHGIEHIWNKFIKCFVLLNNVLHYEPMWRAFLRRLMEQSVEDGVYWIEIRFAWGLDYHRSHSESPEPDYNHMFQVMAEEVAAFRISNTHPLANKFWGIRMIWTAIRSWPTKDIIASMANCIATKLEFPELLSGFDLVGYEEQGRPLVDLLPELFWFRKQCAVEGVEIPFFFHAGECLGDGDSTDKNLFDAVLLGTRRIGHGFSLYKHPKLIQAVKDKKILIESCPISNEMLRLTGSIMQHPLPALLARGVACALCNDDPAILGQDTAGMTHDFWQALQGWENLGLAGLGELAENSVRWAAFEDQGHEEWVKGVREASVGTGVKAERLKEWRIEWEKFCLWVVEEFGDGEFGKIEDGEM</sequence>
<name>A0AAN6YH02_9PEZI</name>